<dbReference type="InterPro" id="IPR013431">
    <property type="entry name" value="Delta_60_rpt"/>
</dbReference>
<dbReference type="InterPro" id="IPR007110">
    <property type="entry name" value="Ig-like_dom"/>
</dbReference>
<dbReference type="GO" id="GO:0005886">
    <property type="term" value="C:plasma membrane"/>
    <property type="evidence" value="ECO:0007669"/>
    <property type="project" value="TreeGrafter"/>
</dbReference>
<dbReference type="InterPro" id="IPR013783">
    <property type="entry name" value="Ig-like_fold"/>
</dbReference>
<dbReference type="InterPro" id="IPR011044">
    <property type="entry name" value="Quino_amine_DH_bsu"/>
</dbReference>
<evidence type="ECO:0000259" key="3">
    <source>
        <dbReference type="PROSITE" id="PS50835"/>
    </source>
</evidence>
<dbReference type="GO" id="GO:0098632">
    <property type="term" value="F:cell-cell adhesion mediator activity"/>
    <property type="evidence" value="ECO:0007669"/>
    <property type="project" value="TreeGrafter"/>
</dbReference>
<gene>
    <name evidence="4" type="ORF">HNQ64_002971</name>
</gene>
<dbReference type="Proteomes" id="UP000534294">
    <property type="component" value="Unassembled WGS sequence"/>
</dbReference>
<comment type="caution">
    <text evidence="4">The sequence shown here is derived from an EMBL/GenBank/DDBJ whole genome shotgun (WGS) entry which is preliminary data.</text>
</comment>
<organism evidence="4 5">
    <name type="scientific">Prosthecobacter dejongeii</name>
    <dbReference type="NCBI Taxonomy" id="48465"/>
    <lineage>
        <taxon>Bacteria</taxon>
        <taxon>Pseudomonadati</taxon>
        <taxon>Verrucomicrobiota</taxon>
        <taxon>Verrucomicrobiia</taxon>
        <taxon>Verrucomicrobiales</taxon>
        <taxon>Verrucomicrobiaceae</taxon>
        <taxon>Prosthecobacter</taxon>
    </lineage>
</organism>
<dbReference type="Gene3D" id="2.80.10.50">
    <property type="match status" value="3"/>
</dbReference>
<dbReference type="NCBIfam" id="TIGR02608">
    <property type="entry name" value="delta_60_rpt"/>
    <property type="match status" value="5"/>
</dbReference>
<protein>
    <submittedName>
        <fullName evidence="4">Putative delta-60 repeat protein</fullName>
    </submittedName>
</protein>
<dbReference type="PANTHER" id="PTHR10075">
    <property type="entry name" value="BASIGIN RELATED"/>
    <property type="match status" value="1"/>
</dbReference>
<reference evidence="4 5" key="1">
    <citation type="submission" date="2020-08" db="EMBL/GenBank/DDBJ databases">
        <title>Genomic Encyclopedia of Type Strains, Phase IV (KMG-IV): sequencing the most valuable type-strain genomes for metagenomic binning, comparative biology and taxonomic classification.</title>
        <authorList>
            <person name="Goeker M."/>
        </authorList>
    </citation>
    <scope>NUCLEOTIDE SEQUENCE [LARGE SCALE GENOMIC DNA]</scope>
    <source>
        <strain evidence="4 5">DSM 12251</strain>
    </source>
</reference>
<keyword evidence="1" id="KW-0393">Immunoglobulin domain</keyword>
<feature type="chain" id="PRO_5031184467" evidence="2">
    <location>
        <begin position="25"/>
        <end position="1264"/>
    </location>
</feature>
<keyword evidence="2" id="KW-0732">Signal</keyword>
<evidence type="ECO:0000313" key="5">
    <source>
        <dbReference type="Proteomes" id="UP000534294"/>
    </source>
</evidence>
<feature type="domain" description="Ig-like" evidence="3">
    <location>
        <begin position="657"/>
        <end position="770"/>
    </location>
</feature>
<dbReference type="Pfam" id="PF17164">
    <property type="entry name" value="DUF5122"/>
    <property type="match status" value="1"/>
</dbReference>
<dbReference type="EMBL" id="JACHIF010000005">
    <property type="protein sequence ID" value="MBB5038708.1"/>
    <property type="molecule type" value="Genomic_DNA"/>
</dbReference>
<dbReference type="InterPro" id="IPR015919">
    <property type="entry name" value="Cadherin-like_sf"/>
</dbReference>
<dbReference type="SMART" id="SM00409">
    <property type="entry name" value="IG"/>
    <property type="match status" value="4"/>
</dbReference>
<dbReference type="GO" id="GO:0007156">
    <property type="term" value="P:homophilic cell adhesion via plasma membrane adhesion molecules"/>
    <property type="evidence" value="ECO:0007669"/>
    <property type="project" value="TreeGrafter"/>
</dbReference>
<sequence>MRFLPYWSRSLVLLVSCMVGRVDAQGTAGALETTYGTAGVALTAVVGQTLQGTAVEVQADGCVLMAGSVWDGLGAARMVVTRFLPTGQVDASFGTAGYATYSDGGQGFTARAMAVQADGRIVVAGDSGNTYFVLRLLANGVRDTSFAVTSFTHSTSSQLTDVALLPSGRVVISGTTGRLGYSDTDGEIFCMQSFGGRYSSFGSSGHFLYTGSGDQTVTALLPLADGKLLYAGGAGGSAAYAGRLNTSGVEDATYGTASGRRSVSLGANTQSARAMTLEPNGNLLLAATSTLLGQEMALIRLTPTGALDPFFSEDGVMSVTFGAGTWVPADVLLQSDGRILLAASQPGAAASPTMRLRRFEWTGAVDASFGTAGDASFTHGSGGNTALGLRTLPGGDLLLGCTTVVTPPLRSLAALRVQRGPVSATPGIAITADPVSQSVAQRGSVTLTVGVDAAPGLPLIYSWYGPYGLLGRTTEPSYLVSNIQPYQEGGYHVVVAGRGVSVTSQTAQIRVLHPPVIGSAPPAVTVVPFNNSRVLTPAFSGRAPATIQLLEGETVLSEQTRPYSGSFEVVVQGGSTEDRRTYRLRLTNDDGEVTSQPFDVITAGDPYLAPSPDVLLAVGDALSLQAQLFTYYDTRLTWKLNGKALPPPPLPDFYNRPEARLADAGTYQILAKNLLGSYTRDLRVSVADLRPRRSIAAQGLRFQLTLPTAGPGLTYEWKKDGQPLLPRAGLSGLDGPTLTFDSPTPDDAGAYVCTVRLGTQALESNEQTLSVAAAAPTLAAFTLPPGQIGVAYTAELPIPALADHFVIQGLPPGFTYDAVTHTLSGTPAKSGRHALTFTAVSPLGSSAPVTVELVIPILPESMRGRFFGVLGGAFYNEMDLTISPDGVYSGKITLCSHNGRLVRVAFKGSLQNASAIGQSSDSYIGTASLAISGVLPQTGRSELALRLTPGDGSIEATLRIPYQYEDYESEESLSGYLQRCPYTAKAPLSPAHTGVFNLGFAAASGDGRPGGSGFARATVTPAGQITQVGKLGDGTAYTAAAPVMYNHTIIGVRHLYGNRGSMTYEYSIQPGTQGPDYLNTSLNGTFYWVKTAASFSGQANFPIQFSDSVSVEAGSKYLGPNHASGLTGPLMMNASAGDQNVQLYSHNGMSSIGSLGSNHSVVFPKSEELNPLGIKSLKFSPATGLFSGSASIRSEEEVYDYETDTSRIVVTNTPFTFQGIVIRAPNSLGSVGVGFSLQTESFIRNDNDKIIRLKRSYGLQINPQ</sequence>
<keyword evidence="5" id="KW-1185">Reference proteome</keyword>
<dbReference type="PANTHER" id="PTHR10075:SF103">
    <property type="entry name" value="ROUNDABOUT HOMOLOG 4"/>
    <property type="match status" value="1"/>
</dbReference>
<dbReference type="PROSITE" id="PS50835">
    <property type="entry name" value="IG_LIKE"/>
    <property type="match status" value="1"/>
</dbReference>
<evidence type="ECO:0000313" key="4">
    <source>
        <dbReference type="EMBL" id="MBB5038708.1"/>
    </source>
</evidence>
<feature type="signal peptide" evidence="2">
    <location>
        <begin position="1"/>
        <end position="24"/>
    </location>
</feature>
<dbReference type="InterPro" id="IPR003599">
    <property type="entry name" value="Ig_sub"/>
</dbReference>
<dbReference type="Gene3D" id="2.60.40.10">
    <property type="entry name" value="Immunoglobulins"/>
    <property type="match status" value="3"/>
</dbReference>
<dbReference type="SUPFAM" id="SSF50969">
    <property type="entry name" value="YVTN repeat-like/Quinoprotein amine dehydrogenase"/>
    <property type="match status" value="1"/>
</dbReference>
<evidence type="ECO:0000256" key="2">
    <source>
        <dbReference type="SAM" id="SignalP"/>
    </source>
</evidence>
<name>A0A7W7YM20_9BACT</name>
<dbReference type="AlphaFoldDB" id="A0A7W7YM20"/>
<proteinExistence type="predicted"/>
<dbReference type="SUPFAM" id="SSF49313">
    <property type="entry name" value="Cadherin-like"/>
    <property type="match status" value="1"/>
</dbReference>
<dbReference type="InterPro" id="IPR036179">
    <property type="entry name" value="Ig-like_dom_sf"/>
</dbReference>
<accession>A0A7W7YM20</accession>
<dbReference type="RefSeq" id="WP_184209742.1">
    <property type="nucleotide sequence ID" value="NZ_JACHIF010000005.1"/>
</dbReference>
<dbReference type="GO" id="GO:0005509">
    <property type="term" value="F:calcium ion binding"/>
    <property type="evidence" value="ECO:0007669"/>
    <property type="project" value="InterPro"/>
</dbReference>
<evidence type="ECO:0000256" key="1">
    <source>
        <dbReference type="ARBA" id="ARBA00023319"/>
    </source>
</evidence>
<dbReference type="SUPFAM" id="SSF48726">
    <property type="entry name" value="Immunoglobulin"/>
    <property type="match status" value="2"/>
</dbReference>